<evidence type="ECO:0000256" key="3">
    <source>
        <dbReference type="ARBA" id="ARBA00022946"/>
    </source>
</evidence>
<reference evidence="6" key="1">
    <citation type="journal article" date="2012" name="Nat. Genet.">
        <title>Whole-genome sequence of Schistosoma haematobium.</title>
        <authorList>
            <person name="Young N.D."/>
            <person name="Jex A.R."/>
            <person name="Li B."/>
            <person name="Liu S."/>
            <person name="Yang L."/>
            <person name="Xiong Z."/>
            <person name="Li Y."/>
            <person name="Cantacessi C."/>
            <person name="Hall R.S."/>
            <person name="Xu X."/>
            <person name="Chen F."/>
            <person name="Wu X."/>
            <person name="Zerlotini A."/>
            <person name="Oliveira G."/>
            <person name="Hofmann A."/>
            <person name="Zhang G."/>
            <person name="Fang X."/>
            <person name="Kang Y."/>
            <person name="Campbell B.E."/>
            <person name="Loukas A."/>
            <person name="Ranganathan S."/>
            <person name="Rollinson D."/>
            <person name="Rinaldi G."/>
            <person name="Brindley P.J."/>
            <person name="Yang H."/>
            <person name="Wang J."/>
            <person name="Wang J."/>
            <person name="Gasser R.B."/>
        </authorList>
    </citation>
    <scope>NUCLEOTIDE SEQUENCE [LARGE SCALE GENOMIC DNA]</scope>
</reference>
<proteinExistence type="inferred from homology"/>
<dbReference type="STRING" id="6185.A0A095AZS0"/>
<dbReference type="PANTHER" id="PTHR46203:SF1">
    <property type="entry name" value="MITOCHONDRIAL TRANSLATION RELEASE FACTOR IN RESCUE"/>
    <property type="match status" value="1"/>
</dbReference>
<evidence type="ECO:0000256" key="2">
    <source>
        <dbReference type="ARBA" id="ARBA00010835"/>
    </source>
</evidence>
<dbReference type="InterPro" id="IPR045853">
    <property type="entry name" value="Pep_chain_release_fac_I_sf"/>
</dbReference>
<evidence type="ECO:0000256" key="1">
    <source>
        <dbReference type="ARBA" id="ARBA00004173"/>
    </source>
</evidence>
<name>A0A095AZS0_SCHHA</name>
<sequence>MLRIYNWLARCSLSPYHFALRFYSKNQWLFNECDLSEMYVLGSGPGGQSINTTANCVVLKHIPTGIMVKCQDSRELERNRELARQRLNDKLDVHFNGENSRIQQLRHREKSKEHQLYLRSKRRLAAKQAFKSTLGLTKNSLLIQNDENIGLKDDT</sequence>
<keyword evidence="3" id="KW-0809">Transit peptide</keyword>
<keyword evidence="4" id="KW-0496">Mitochondrion</keyword>
<dbReference type="OrthoDB" id="277888at2759"/>
<dbReference type="PANTHER" id="PTHR46203">
    <property type="entry name" value="PROBABLE PEPTIDE CHAIN RELEASE FACTOR C12ORF65"/>
    <property type="match status" value="1"/>
</dbReference>
<evidence type="ECO:0000259" key="5">
    <source>
        <dbReference type="Pfam" id="PF00472"/>
    </source>
</evidence>
<dbReference type="InterPro" id="IPR000352">
    <property type="entry name" value="Pep_chain_release_fac_I"/>
</dbReference>
<dbReference type="GO" id="GO:0005739">
    <property type="term" value="C:mitochondrion"/>
    <property type="evidence" value="ECO:0007669"/>
    <property type="project" value="UniProtKB-SubCell"/>
</dbReference>
<dbReference type="InterPro" id="IPR052405">
    <property type="entry name" value="Mito_Transl_Release_Factor"/>
</dbReference>
<feature type="domain" description="Prokaryotic-type class I peptide chain release factors" evidence="5">
    <location>
        <begin position="31"/>
        <end position="127"/>
    </location>
</feature>
<accession>A0A095AZS0</accession>
<dbReference type="Pfam" id="PF00472">
    <property type="entry name" value="RF-1"/>
    <property type="match status" value="1"/>
</dbReference>
<comment type="subcellular location">
    <subcellularLocation>
        <location evidence="1">Mitochondrion</location>
    </subcellularLocation>
</comment>
<evidence type="ECO:0000313" key="6">
    <source>
        <dbReference type="EMBL" id="KGB40276.1"/>
    </source>
</evidence>
<dbReference type="AlphaFoldDB" id="A0A095AZS0"/>
<evidence type="ECO:0000256" key="4">
    <source>
        <dbReference type="ARBA" id="ARBA00023128"/>
    </source>
</evidence>
<dbReference type="GO" id="GO:0003747">
    <property type="term" value="F:translation release factor activity"/>
    <property type="evidence" value="ECO:0007669"/>
    <property type="project" value="InterPro"/>
</dbReference>
<dbReference type="EMBL" id="KL251418">
    <property type="protein sequence ID" value="KGB40276.1"/>
    <property type="molecule type" value="Genomic_DNA"/>
</dbReference>
<dbReference type="SUPFAM" id="SSF75620">
    <property type="entry name" value="Release factor"/>
    <property type="match status" value="1"/>
</dbReference>
<gene>
    <name evidence="6" type="ORF">MS3_08741</name>
</gene>
<comment type="similarity">
    <text evidence="2">Belongs to the prokaryotic/mitochondrial release factor family.</text>
</comment>
<protein>
    <submittedName>
        <fullName evidence="6">Putative peptide chain release factor C12orf65-like protein, mitochondrial</fullName>
    </submittedName>
</protein>
<dbReference type="Gene3D" id="3.30.160.20">
    <property type="match status" value="1"/>
</dbReference>
<organism evidence="6">
    <name type="scientific">Schistosoma haematobium</name>
    <name type="common">Blood fluke</name>
    <dbReference type="NCBI Taxonomy" id="6185"/>
    <lineage>
        <taxon>Eukaryota</taxon>
        <taxon>Metazoa</taxon>
        <taxon>Spiralia</taxon>
        <taxon>Lophotrochozoa</taxon>
        <taxon>Platyhelminthes</taxon>
        <taxon>Trematoda</taxon>
        <taxon>Digenea</taxon>
        <taxon>Strigeidida</taxon>
        <taxon>Schistosomatoidea</taxon>
        <taxon>Schistosomatidae</taxon>
        <taxon>Schistosoma</taxon>
    </lineage>
</organism>